<dbReference type="PANTHER" id="PTHR28236">
    <property type="entry name" value="54S RIBOSOMAL PROTEIN L44, MITOCHONDRIAL"/>
    <property type="match status" value="1"/>
</dbReference>
<sequence>MITRYLASAKISFDPFSRGGKTARIFAALLPPDARATGMKVATVVLDRQRRAAAAPAPAGVVELVFKDGRELRLDTTRMSVADVVEEVDRHSRGLARREELAG</sequence>
<accession>A0A5J5EGW3</accession>
<evidence type="ECO:0000256" key="2">
    <source>
        <dbReference type="ARBA" id="ARBA00005557"/>
    </source>
</evidence>
<dbReference type="AlphaFoldDB" id="A0A5J5EGW3"/>
<comment type="caution">
    <text evidence="7">The sequence shown here is derived from an EMBL/GenBank/DDBJ whole genome shotgun (WGS) entry which is preliminary data.</text>
</comment>
<evidence type="ECO:0000256" key="5">
    <source>
        <dbReference type="ARBA" id="ARBA00023274"/>
    </source>
</evidence>
<keyword evidence="8" id="KW-1185">Reference proteome</keyword>
<gene>
    <name evidence="7" type="ORF">FN846DRAFT_973662</name>
</gene>
<evidence type="ECO:0000313" key="8">
    <source>
        <dbReference type="Proteomes" id="UP000326924"/>
    </source>
</evidence>
<dbReference type="Gene3D" id="3.40.30.10">
    <property type="entry name" value="Glutaredoxin"/>
    <property type="match status" value="1"/>
</dbReference>
<organism evidence="7 8">
    <name type="scientific">Sphaerosporella brunnea</name>
    <dbReference type="NCBI Taxonomy" id="1250544"/>
    <lineage>
        <taxon>Eukaryota</taxon>
        <taxon>Fungi</taxon>
        <taxon>Dikarya</taxon>
        <taxon>Ascomycota</taxon>
        <taxon>Pezizomycotina</taxon>
        <taxon>Pezizomycetes</taxon>
        <taxon>Pezizales</taxon>
        <taxon>Pyronemataceae</taxon>
        <taxon>Sphaerosporella</taxon>
    </lineage>
</organism>
<dbReference type="InParanoid" id="A0A5J5EGW3"/>
<keyword evidence="4" id="KW-0496">Mitochondrion</keyword>
<protein>
    <recommendedName>
        <fullName evidence="6">Large ribosomal subunit protein mL53</fullName>
    </recommendedName>
</protein>
<dbReference type="InterPro" id="IPR019716">
    <property type="entry name" value="Ribosomal_mL53"/>
</dbReference>
<dbReference type="FunCoup" id="A0A5J5EGW3">
    <property type="interactions" value="86"/>
</dbReference>
<evidence type="ECO:0000256" key="6">
    <source>
        <dbReference type="ARBA" id="ARBA00035180"/>
    </source>
</evidence>
<comment type="similarity">
    <text evidence="2">Belongs to the mitochondrion-specific ribosomal protein mL53 family.</text>
</comment>
<evidence type="ECO:0000256" key="4">
    <source>
        <dbReference type="ARBA" id="ARBA00023128"/>
    </source>
</evidence>
<keyword evidence="5" id="KW-0687">Ribonucleoprotein</keyword>
<dbReference type="Proteomes" id="UP000326924">
    <property type="component" value="Unassembled WGS sequence"/>
</dbReference>
<dbReference type="InterPro" id="IPR042776">
    <property type="entry name" value="Ribosomal_mL53_fung"/>
</dbReference>
<comment type="subcellular location">
    <subcellularLocation>
        <location evidence="1">Mitochondrion</location>
    </subcellularLocation>
</comment>
<dbReference type="GO" id="GO:0003735">
    <property type="term" value="F:structural constituent of ribosome"/>
    <property type="evidence" value="ECO:0007669"/>
    <property type="project" value="TreeGrafter"/>
</dbReference>
<name>A0A5J5EGW3_9PEZI</name>
<evidence type="ECO:0000256" key="1">
    <source>
        <dbReference type="ARBA" id="ARBA00004173"/>
    </source>
</evidence>
<proteinExistence type="inferred from homology"/>
<dbReference type="PANTHER" id="PTHR28236:SF1">
    <property type="entry name" value="LARGE RIBOSOMAL SUBUNIT PROTEIN ML53"/>
    <property type="match status" value="1"/>
</dbReference>
<dbReference type="OrthoDB" id="4136894at2759"/>
<keyword evidence="3" id="KW-0689">Ribosomal protein</keyword>
<dbReference type="EMBL" id="VXIS01000335">
    <property type="protein sequence ID" value="KAA8894501.1"/>
    <property type="molecule type" value="Genomic_DNA"/>
</dbReference>
<dbReference type="GO" id="GO:0005762">
    <property type="term" value="C:mitochondrial large ribosomal subunit"/>
    <property type="evidence" value="ECO:0007669"/>
    <property type="project" value="TreeGrafter"/>
</dbReference>
<evidence type="ECO:0000313" key="7">
    <source>
        <dbReference type="EMBL" id="KAA8894501.1"/>
    </source>
</evidence>
<reference evidence="7 8" key="1">
    <citation type="submission" date="2019-09" db="EMBL/GenBank/DDBJ databases">
        <title>Draft genome of the ectomycorrhizal ascomycete Sphaerosporella brunnea.</title>
        <authorList>
            <consortium name="DOE Joint Genome Institute"/>
            <person name="Benucci G.M."/>
            <person name="Marozzi G."/>
            <person name="Antonielli L."/>
            <person name="Sanchez S."/>
            <person name="Marco P."/>
            <person name="Wang X."/>
            <person name="Falini L.B."/>
            <person name="Barry K."/>
            <person name="Haridas S."/>
            <person name="Lipzen A."/>
            <person name="Labutti K."/>
            <person name="Grigoriev I.V."/>
            <person name="Murat C."/>
            <person name="Martin F."/>
            <person name="Albertini E."/>
            <person name="Donnini D."/>
            <person name="Bonito G."/>
        </authorList>
    </citation>
    <scope>NUCLEOTIDE SEQUENCE [LARGE SCALE GENOMIC DNA]</scope>
    <source>
        <strain evidence="7 8">Sb_GMNB300</strain>
    </source>
</reference>
<evidence type="ECO:0000256" key="3">
    <source>
        <dbReference type="ARBA" id="ARBA00022980"/>
    </source>
</evidence>
<dbReference type="Pfam" id="PF10780">
    <property type="entry name" value="MRP_L53"/>
    <property type="match status" value="1"/>
</dbReference>